<accession>A0A8X6Q3H7</accession>
<evidence type="ECO:0000313" key="3">
    <source>
        <dbReference type="Proteomes" id="UP000887013"/>
    </source>
</evidence>
<dbReference type="EMBL" id="BMAW01123742">
    <property type="protein sequence ID" value="GFU04646.1"/>
    <property type="molecule type" value="Genomic_DNA"/>
</dbReference>
<dbReference type="AlphaFoldDB" id="A0A8X6Q3H7"/>
<keyword evidence="3" id="KW-1185">Reference proteome</keyword>
<name>A0A8X6Q3H7_NEPPI</name>
<sequence>MQKLCNRRLNRGKLSDFPEEGWIRMFNDELTMSDNLFEPTQHIRLQGEAKKNRDQTDRFLLFKNPIFFSFLLPFVVLLERRVRWKQTSNPGEGSRKRKNGIIYILEFQEGRLGLLYAEEIYIKWTEMMDGLKMVC</sequence>
<reference evidence="2" key="1">
    <citation type="submission" date="2020-08" db="EMBL/GenBank/DDBJ databases">
        <title>Multicomponent nature underlies the extraordinary mechanical properties of spider dragline silk.</title>
        <authorList>
            <person name="Kono N."/>
            <person name="Nakamura H."/>
            <person name="Mori M."/>
            <person name="Yoshida Y."/>
            <person name="Ohtoshi R."/>
            <person name="Malay A.D."/>
            <person name="Moran D.A.P."/>
            <person name="Tomita M."/>
            <person name="Numata K."/>
            <person name="Arakawa K."/>
        </authorList>
    </citation>
    <scope>NUCLEOTIDE SEQUENCE</scope>
</reference>
<comment type="caution">
    <text evidence="2">The sequence shown here is derived from an EMBL/GenBank/DDBJ whole genome shotgun (WGS) entry which is preliminary data.</text>
</comment>
<keyword evidence="1" id="KW-0472">Membrane</keyword>
<protein>
    <submittedName>
        <fullName evidence="2">Uncharacterized protein</fullName>
    </submittedName>
</protein>
<gene>
    <name evidence="2" type="ORF">NPIL_365941</name>
</gene>
<feature type="transmembrane region" description="Helical" evidence="1">
    <location>
        <begin position="59"/>
        <end position="78"/>
    </location>
</feature>
<keyword evidence="1" id="KW-0812">Transmembrane</keyword>
<organism evidence="2 3">
    <name type="scientific">Nephila pilipes</name>
    <name type="common">Giant wood spider</name>
    <name type="synonym">Nephila maculata</name>
    <dbReference type="NCBI Taxonomy" id="299642"/>
    <lineage>
        <taxon>Eukaryota</taxon>
        <taxon>Metazoa</taxon>
        <taxon>Ecdysozoa</taxon>
        <taxon>Arthropoda</taxon>
        <taxon>Chelicerata</taxon>
        <taxon>Arachnida</taxon>
        <taxon>Araneae</taxon>
        <taxon>Araneomorphae</taxon>
        <taxon>Entelegynae</taxon>
        <taxon>Araneoidea</taxon>
        <taxon>Nephilidae</taxon>
        <taxon>Nephila</taxon>
    </lineage>
</organism>
<proteinExistence type="predicted"/>
<keyword evidence="1" id="KW-1133">Transmembrane helix</keyword>
<dbReference type="Proteomes" id="UP000887013">
    <property type="component" value="Unassembled WGS sequence"/>
</dbReference>
<evidence type="ECO:0000256" key="1">
    <source>
        <dbReference type="SAM" id="Phobius"/>
    </source>
</evidence>
<evidence type="ECO:0000313" key="2">
    <source>
        <dbReference type="EMBL" id="GFU04646.1"/>
    </source>
</evidence>